<dbReference type="STRING" id="1314781.A0A165BL38"/>
<dbReference type="SUPFAM" id="SSF53335">
    <property type="entry name" value="S-adenosyl-L-methionine-dependent methyltransferases"/>
    <property type="match status" value="1"/>
</dbReference>
<evidence type="ECO:0000256" key="1">
    <source>
        <dbReference type="SAM" id="MobiDB-lite"/>
    </source>
</evidence>
<evidence type="ECO:0000313" key="2">
    <source>
        <dbReference type="EMBL" id="KZV80838.1"/>
    </source>
</evidence>
<dbReference type="Proteomes" id="UP000077266">
    <property type="component" value="Unassembled WGS sequence"/>
</dbReference>
<gene>
    <name evidence="2" type="ORF">EXIGLDRAFT_780479</name>
</gene>
<dbReference type="Pfam" id="PF13489">
    <property type="entry name" value="Methyltransf_23"/>
    <property type="match status" value="1"/>
</dbReference>
<dbReference type="PANTHER" id="PTHR45036">
    <property type="entry name" value="METHYLTRANSFERASE LIKE 7B"/>
    <property type="match status" value="1"/>
</dbReference>
<accession>A0A165BL38</accession>
<dbReference type="PANTHER" id="PTHR45036:SF1">
    <property type="entry name" value="METHYLTRANSFERASE LIKE 7A"/>
    <property type="match status" value="1"/>
</dbReference>
<dbReference type="Gene3D" id="3.40.50.150">
    <property type="entry name" value="Vaccinia Virus protein VP39"/>
    <property type="match status" value="1"/>
</dbReference>
<dbReference type="InterPro" id="IPR029063">
    <property type="entry name" value="SAM-dependent_MTases_sf"/>
</dbReference>
<feature type="compositionally biased region" description="Acidic residues" evidence="1">
    <location>
        <begin position="107"/>
        <end position="129"/>
    </location>
</feature>
<feature type="region of interest" description="Disordered" evidence="1">
    <location>
        <begin position="269"/>
        <end position="290"/>
    </location>
</feature>
<feature type="region of interest" description="Disordered" evidence="1">
    <location>
        <begin position="65"/>
        <end position="129"/>
    </location>
</feature>
<protein>
    <recommendedName>
        <fullName evidence="4">S-adenosyl-L-methionine-dependent methyltransferase</fullName>
    </recommendedName>
</protein>
<dbReference type="OrthoDB" id="540004at2759"/>
<organism evidence="2 3">
    <name type="scientific">Exidia glandulosa HHB12029</name>
    <dbReference type="NCBI Taxonomy" id="1314781"/>
    <lineage>
        <taxon>Eukaryota</taxon>
        <taxon>Fungi</taxon>
        <taxon>Dikarya</taxon>
        <taxon>Basidiomycota</taxon>
        <taxon>Agaricomycotina</taxon>
        <taxon>Agaricomycetes</taxon>
        <taxon>Auriculariales</taxon>
        <taxon>Exidiaceae</taxon>
        <taxon>Exidia</taxon>
    </lineage>
</organism>
<reference evidence="2 3" key="1">
    <citation type="journal article" date="2016" name="Mol. Biol. Evol.">
        <title>Comparative Genomics of Early-Diverging Mushroom-Forming Fungi Provides Insights into the Origins of Lignocellulose Decay Capabilities.</title>
        <authorList>
            <person name="Nagy L.G."/>
            <person name="Riley R."/>
            <person name="Tritt A."/>
            <person name="Adam C."/>
            <person name="Daum C."/>
            <person name="Floudas D."/>
            <person name="Sun H."/>
            <person name="Yadav J.S."/>
            <person name="Pangilinan J."/>
            <person name="Larsson K.H."/>
            <person name="Matsuura K."/>
            <person name="Barry K."/>
            <person name="Labutti K."/>
            <person name="Kuo R."/>
            <person name="Ohm R.A."/>
            <person name="Bhattacharya S.S."/>
            <person name="Shirouzu T."/>
            <person name="Yoshinaga Y."/>
            <person name="Martin F.M."/>
            <person name="Grigoriev I.V."/>
            <person name="Hibbett D.S."/>
        </authorList>
    </citation>
    <scope>NUCLEOTIDE SEQUENCE [LARGE SCALE GENOMIC DNA]</scope>
    <source>
        <strain evidence="2 3">HHB12029</strain>
    </source>
</reference>
<dbReference type="AlphaFoldDB" id="A0A165BL38"/>
<evidence type="ECO:0008006" key="4">
    <source>
        <dbReference type="Google" id="ProtNLM"/>
    </source>
</evidence>
<feature type="region of interest" description="Disordered" evidence="1">
    <location>
        <begin position="1"/>
        <end position="20"/>
    </location>
</feature>
<sequence>MSDTLSTPASSRPVTPLAEASSRRYNNLYDLTSLRLHPDGLRVLPGDRIWQGSSFHTAAPVKDSRGNIFASDAGGRSKLVRKRQRSRSRSASRERKRRASDASGSEFDPDDFQVDLENEGGEDGMDIDDDLKDRKAKMRRDFYADYSFLDEPETADAKEREEMKRLYHPSSDLMKYIHYYAAEMYDKSGELFDATIGELRPDRPRKRFRAGSTRTASPAPPDLDQISSPSSASSSSSTSEEDAAAVEEQDGDDAGLDDLRVERLSKWKKRTGRKVGRPRTTGISLGRGKKKRKGLKVSRNMFRAFDGSALFCIGLLVQEHVAKLIDQPLSLSLDAELEAMEDEELHRRYTDIAATVNKEEFLEGFFTDFFAAVQVALLPTLASIKASPLLLLRPLALRRVFFANVWTAFGPAVDEGGRPVKEKLLTPHAYGVVLDIGAGHGHTMRYLDRTRVTRYIALEPNEGMHMAIRRTAADCGFSEYDGSLVILPLDADDALTSDIVKPGSVDTLVSILTLCSIPNAERTVHKLVRRFLKPGGQFLFYEHVDSPLERVRWWQHFLSPPWSACFDGCTLGLPSHRWVEAADEWAVKDVWGKEGESTDNLFYHKVGRFVRLKA</sequence>
<feature type="compositionally biased region" description="Polar residues" evidence="1">
    <location>
        <begin position="1"/>
        <end position="13"/>
    </location>
</feature>
<feature type="region of interest" description="Disordered" evidence="1">
    <location>
        <begin position="203"/>
        <end position="257"/>
    </location>
</feature>
<feature type="compositionally biased region" description="Basic residues" evidence="1">
    <location>
        <begin position="78"/>
        <end position="98"/>
    </location>
</feature>
<dbReference type="InParanoid" id="A0A165BL38"/>
<evidence type="ECO:0000313" key="3">
    <source>
        <dbReference type="Proteomes" id="UP000077266"/>
    </source>
</evidence>
<feature type="compositionally biased region" description="Acidic residues" evidence="1">
    <location>
        <begin position="239"/>
        <end position="256"/>
    </location>
</feature>
<dbReference type="EMBL" id="KV426443">
    <property type="protein sequence ID" value="KZV80838.1"/>
    <property type="molecule type" value="Genomic_DNA"/>
</dbReference>
<name>A0A165BL38_EXIGL</name>
<dbReference type="InterPro" id="IPR052356">
    <property type="entry name" value="Thiol_S-MT"/>
</dbReference>
<dbReference type="CDD" id="cd02440">
    <property type="entry name" value="AdoMet_MTases"/>
    <property type="match status" value="1"/>
</dbReference>
<proteinExistence type="predicted"/>
<feature type="compositionally biased region" description="Low complexity" evidence="1">
    <location>
        <begin position="227"/>
        <end position="238"/>
    </location>
</feature>
<keyword evidence="3" id="KW-1185">Reference proteome</keyword>